<dbReference type="InterPro" id="IPR052929">
    <property type="entry name" value="RNase_H-like_EbsB-rel"/>
</dbReference>
<dbReference type="InterPro" id="IPR044730">
    <property type="entry name" value="RNase_H-like_dom_plant"/>
</dbReference>
<keyword evidence="1" id="KW-1133">Transmembrane helix</keyword>
<dbReference type="InterPro" id="IPR002156">
    <property type="entry name" value="RNaseH_domain"/>
</dbReference>
<dbReference type="Pfam" id="PF13456">
    <property type="entry name" value="RVT_3"/>
    <property type="match status" value="1"/>
</dbReference>
<evidence type="ECO:0000259" key="2">
    <source>
        <dbReference type="Pfam" id="PF13456"/>
    </source>
</evidence>
<dbReference type="AlphaFoldDB" id="A0A3P6CWH9"/>
<organism evidence="3">
    <name type="scientific">Brassica oleracea</name>
    <name type="common">Wild cabbage</name>
    <dbReference type="NCBI Taxonomy" id="3712"/>
    <lineage>
        <taxon>Eukaryota</taxon>
        <taxon>Viridiplantae</taxon>
        <taxon>Streptophyta</taxon>
        <taxon>Embryophyta</taxon>
        <taxon>Tracheophyta</taxon>
        <taxon>Spermatophyta</taxon>
        <taxon>Magnoliopsida</taxon>
        <taxon>eudicotyledons</taxon>
        <taxon>Gunneridae</taxon>
        <taxon>Pentapetalae</taxon>
        <taxon>rosids</taxon>
        <taxon>malvids</taxon>
        <taxon>Brassicales</taxon>
        <taxon>Brassicaceae</taxon>
        <taxon>Brassiceae</taxon>
        <taxon>Brassica</taxon>
    </lineage>
</organism>
<dbReference type="GO" id="GO:0003676">
    <property type="term" value="F:nucleic acid binding"/>
    <property type="evidence" value="ECO:0007669"/>
    <property type="project" value="InterPro"/>
</dbReference>
<dbReference type="InterPro" id="IPR036397">
    <property type="entry name" value="RNaseH_sf"/>
</dbReference>
<protein>
    <recommendedName>
        <fullName evidence="2">RNase H type-1 domain-containing protein</fullName>
    </recommendedName>
</protein>
<dbReference type="SUPFAM" id="SSF53098">
    <property type="entry name" value="Ribonuclease H-like"/>
    <property type="match status" value="1"/>
</dbReference>
<evidence type="ECO:0000313" key="3">
    <source>
        <dbReference type="EMBL" id="VDD17958.1"/>
    </source>
</evidence>
<name>A0A3P6CWH9_BRAOL</name>
<keyword evidence="1" id="KW-0812">Transmembrane</keyword>
<keyword evidence="1" id="KW-0472">Membrane</keyword>
<feature type="domain" description="RNase H type-1" evidence="2">
    <location>
        <begin position="1"/>
        <end position="70"/>
    </location>
</feature>
<dbReference type="EMBL" id="LR031874">
    <property type="protein sequence ID" value="VDD17958.1"/>
    <property type="molecule type" value="Genomic_DNA"/>
</dbReference>
<dbReference type="CDD" id="cd06222">
    <property type="entry name" value="RNase_H_like"/>
    <property type="match status" value="1"/>
</dbReference>
<accession>A0A3P6CWH9</accession>
<feature type="transmembrane region" description="Helical" evidence="1">
    <location>
        <begin position="34"/>
        <end position="56"/>
    </location>
</feature>
<dbReference type="GO" id="GO:0004523">
    <property type="term" value="F:RNA-DNA hybrid ribonuclease activity"/>
    <property type="evidence" value="ECO:0007669"/>
    <property type="project" value="InterPro"/>
</dbReference>
<gene>
    <name evidence="3" type="ORF">BOLC2T05983H</name>
</gene>
<sequence>MTFALSHRLVSIVVFSDSQTLINLITKKNMNLEIFGVLNDIYLLASSFTSIVFNFIPRSANVKADLVAKQSLWVSNPL</sequence>
<evidence type="ECO:0000256" key="1">
    <source>
        <dbReference type="SAM" id="Phobius"/>
    </source>
</evidence>
<dbReference type="PANTHER" id="PTHR47074">
    <property type="entry name" value="BNAC02G40300D PROTEIN"/>
    <property type="match status" value="1"/>
</dbReference>
<reference evidence="3" key="1">
    <citation type="submission" date="2018-11" db="EMBL/GenBank/DDBJ databases">
        <authorList>
            <consortium name="Genoscope - CEA"/>
            <person name="William W."/>
        </authorList>
    </citation>
    <scope>NUCLEOTIDE SEQUENCE</scope>
</reference>
<dbReference type="Gene3D" id="3.30.420.10">
    <property type="entry name" value="Ribonuclease H-like superfamily/Ribonuclease H"/>
    <property type="match status" value="1"/>
</dbReference>
<dbReference type="PANTHER" id="PTHR47074:SF49">
    <property type="entry name" value="POLYNUCLEOTIDYL TRANSFERASE, RIBONUCLEASE H-LIKE SUPERFAMILY PROTEIN"/>
    <property type="match status" value="1"/>
</dbReference>
<proteinExistence type="predicted"/>
<dbReference type="InterPro" id="IPR012337">
    <property type="entry name" value="RNaseH-like_sf"/>
</dbReference>